<dbReference type="RefSeq" id="WP_026541864.1">
    <property type="nucleotide sequence ID" value="NZ_JBBMFV010000004.1"/>
</dbReference>
<dbReference type="EMBL" id="JBBMFV010000004">
    <property type="protein sequence ID" value="MEO3940275.1"/>
    <property type="molecule type" value="Genomic_DNA"/>
</dbReference>
<evidence type="ECO:0000313" key="4">
    <source>
        <dbReference type="EMBL" id="MEO3940275.1"/>
    </source>
</evidence>
<dbReference type="Gene3D" id="3.20.20.150">
    <property type="entry name" value="Divalent-metal-dependent TIM barrel enzymes"/>
    <property type="match status" value="1"/>
</dbReference>
<organism evidence="4 5">
    <name type="scientific">Paenarthrobacter nicotinovorans</name>
    <name type="common">Arthrobacter nicotinovorans</name>
    <dbReference type="NCBI Taxonomy" id="29320"/>
    <lineage>
        <taxon>Bacteria</taxon>
        <taxon>Bacillati</taxon>
        <taxon>Actinomycetota</taxon>
        <taxon>Actinomycetes</taxon>
        <taxon>Micrococcales</taxon>
        <taxon>Micrococcaceae</taxon>
        <taxon>Paenarthrobacter</taxon>
    </lineage>
</organism>
<dbReference type="InterPro" id="IPR050312">
    <property type="entry name" value="IolE/XylAMocC-like"/>
</dbReference>
<accession>A0ABV0GNZ4</accession>
<comment type="caution">
    <text evidence="4">The sequence shown here is derived from an EMBL/GenBank/DDBJ whole genome shotgun (WGS) entry which is preliminary data.</text>
</comment>
<keyword evidence="1" id="KW-0119">Carbohydrate metabolism</keyword>
<evidence type="ECO:0000259" key="3">
    <source>
        <dbReference type="Pfam" id="PF01261"/>
    </source>
</evidence>
<gene>
    <name evidence="4" type="ORF">V3C41_04250</name>
</gene>
<feature type="domain" description="Xylose isomerase-like TIM barrel" evidence="3">
    <location>
        <begin position="23"/>
        <end position="213"/>
    </location>
</feature>
<proteinExistence type="predicted"/>
<evidence type="ECO:0000256" key="2">
    <source>
        <dbReference type="SAM" id="MobiDB-lite"/>
    </source>
</evidence>
<dbReference type="Proteomes" id="UP001448614">
    <property type="component" value="Unassembled WGS sequence"/>
</dbReference>
<dbReference type="PANTHER" id="PTHR12110">
    <property type="entry name" value="HYDROXYPYRUVATE ISOMERASE"/>
    <property type="match status" value="1"/>
</dbReference>
<name>A0ABV0GNZ4_PAENI</name>
<keyword evidence="5" id="KW-1185">Reference proteome</keyword>
<evidence type="ECO:0000256" key="1">
    <source>
        <dbReference type="ARBA" id="ARBA00023277"/>
    </source>
</evidence>
<dbReference type="InterPro" id="IPR036237">
    <property type="entry name" value="Xyl_isomerase-like_sf"/>
</dbReference>
<dbReference type="PANTHER" id="PTHR12110:SF41">
    <property type="entry name" value="INOSOSE DEHYDRATASE"/>
    <property type="match status" value="1"/>
</dbReference>
<dbReference type="GO" id="GO:0016853">
    <property type="term" value="F:isomerase activity"/>
    <property type="evidence" value="ECO:0007669"/>
    <property type="project" value="UniProtKB-KW"/>
</dbReference>
<reference evidence="4 5" key="1">
    <citation type="journal article" date="2024" name="Appl. Microbiol. Biotechnol.">
        <title>Biosynthetic gene clusters with biotechnological applications in novel Antarctic isolates from Actinomycetota.</title>
        <authorList>
            <person name="Bruna P."/>
            <person name="Nunez-Montero K."/>
            <person name="Contreras M.J."/>
            <person name="Leal K."/>
            <person name="Garcia M."/>
            <person name="Abanto M."/>
            <person name="Barrientos L."/>
        </authorList>
    </citation>
    <scope>NUCLEOTIDE SEQUENCE [LARGE SCALE GENOMIC DNA]</scope>
    <source>
        <strain evidence="4 5">Se16.17</strain>
    </source>
</reference>
<keyword evidence="4" id="KW-0413">Isomerase</keyword>
<protein>
    <submittedName>
        <fullName evidence="4">Sugar phosphate isomerase/epimerase</fullName>
    </submittedName>
</protein>
<dbReference type="Pfam" id="PF01261">
    <property type="entry name" value="AP_endonuc_2"/>
    <property type="match status" value="1"/>
</dbReference>
<evidence type="ECO:0000313" key="5">
    <source>
        <dbReference type="Proteomes" id="UP001448614"/>
    </source>
</evidence>
<feature type="region of interest" description="Disordered" evidence="2">
    <location>
        <begin position="249"/>
        <end position="268"/>
    </location>
</feature>
<dbReference type="SUPFAM" id="SSF51658">
    <property type="entry name" value="Xylose isomerase-like"/>
    <property type="match status" value="1"/>
</dbReference>
<sequence>MSYSLQLYTLRDAIGEDLPGTIKKVAEIGFTQVEPYNFVATAKELGAALKENGLTAPSGHAPLLSQDQDEIFAAAKELGITTVIDPFLPAEHWQSAEDIQATAAKLNAAAKKGAGYGIRVGYHNHAWELESTIEGKTALEYFEGLLDPELVLEVDTYWVAVGGQDPVELLARLGDRVKLIHIKDGPATTDTKAQQPAGQGSIPVLDVIAAAKSLEVGVVEFDDYSGDIFEGITQSLAYLTAAASADAAGKDPASADAASTEAAEGAQA</sequence>
<dbReference type="InterPro" id="IPR013022">
    <property type="entry name" value="Xyl_isomerase-like_TIM-brl"/>
</dbReference>